<sequence>MTGAGHSAGLEAYAPYSYRDDPAVPGFPDDLQLIVFDGVCVLCNGFARFVAKRDADKRFRFAEAQSAVGGALFRHYGLDDVNYETNLLIQDGRAYGRMEAFVQIVSQLGGAWPCVRAVLLLPRPLRNWLYERIARNRYALFGRYETCPVHRDAAIAQRLIG</sequence>
<dbReference type="PANTHER" id="PTHR33639:SF2">
    <property type="entry name" value="DUF393 DOMAIN-CONTAINING PROTEIN"/>
    <property type="match status" value="1"/>
</dbReference>
<proteinExistence type="predicted"/>
<dbReference type="EMBL" id="AP014648">
    <property type="protein sequence ID" value="BAQ16546.1"/>
    <property type="molecule type" value="Genomic_DNA"/>
</dbReference>
<dbReference type="InterPro" id="IPR052927">
    <property type="entry name" value="DCC_oxidoreductase"/>
</dbReference>
<dbReference type="STRING" id="1384459.GL4_1086"/>
<dbReference type="InterPro" id="IPR007263">
    <property type="entry name" value="DCC1-like"/>
</dbReference>
<dbReference type="GO" id="GO:0015035">
    <property type="term" value="F:protein-disulfide reductase activity"/>
    <property type="evidence" value="ECO:0007669"/>
    <property type="project" value="InterPro"/>
</dbReference>
<gene>
    <name evidence="1" type="ORF">GL4_1086</name>
</gene>
<keyword evidence="2" id="KW-1185">Reference proteome</keyword>
<evidence type="ECO:0008006" key="3">
    <source>
        <dbReference type="Google" id="ProtNLM"/>
    </source>
</evidence>
<dbReference type="HOGENOM" id="CLU_092206_1_0_5"/>
<evidence type="ECO:0000313" key="1">
    <source>
        <dbReference type="EMBL" id="BAQ16546.1"/>
    </source>
</evidence>
<dbReference type="KEGG" id="mcg:GL4_1086"/>
<dbReference type="Pfam" id="PF04134">
    <property type="entry name" value="DCC1-like"/>
    <property type="match status" value="1"/>
</dbReference>
<name>A0A0A8K181_9HYPH</name>
<accession>A0A0A8K181</accession>
<protein>
    <recommendedName>
        <fullName evidence="3">Cell division inhibitor</fullName>
    </recommendedName>
</protein>
<dbReference type="PANTHER" id="PTHR33639">
    <property type="entry name" value="THIOL-DISULFIDE OXIDOREDUCTASE DCC"/>
    <property type="match status" value="1"/>
</dbReference>
<organism evidence="1 2">
    <name type="scientific">Methyloceanibacter caenitepidi</name>
    <dbReference type="NCBI Taxonomy" id="1384459"/>
    <lineage>
        <taxon>Bacteria</taxon>
        <taxon>Pseudomonadati</taxon>
        <taxon>Pseudomonadota</taxon>
        <taxon>Alphaproteobacteria</taxon>
        <taxon>Hyphomicrobiales</taxon>
        <taxon>Hyphomicrobiaceae</taxon>
        <taxon>Methyloceanibacter</taxon>
    </lineage>
</organism>
<evidence type="ECO:0000313" key="2">
    <source>
        <dbReference type="Proteomes" id="UP000031643"/>
    </source>
</evidence>
<dbReference type="Proteomes" id="UP000031643">
    <property type="component" value="Chromosome"/>
</dbReference>
<dbReference type="AlphaFoldDB" id="A0A0A8K181"/>
<reference evidence="1 2" key="1">
    <citation type="submission" date="2014-09" db="EMBL/GenBank/DDBJ databases">
        <title>Genome sequencing of Methyloceanibacter caenitepidi Gela4.</title>
        <authorList>
            <person name="Takeuchi M."/>
            <person name="Susumu S."/>
            <person name="Kamagata Y."/>
            <person name="Oshima K."/>
            <person name="Hattori M."/>
            <person name="Iwasaki W."/>
        </authorList>
    </citation>
    <scope>NUCLEOTIDE SEQUENCE [LARGE SCALE GENOMIC DNA]</scope>
    <source>
        <strain evidence="1 2">Gela4</strain>
    </source>
</reference>